<reference evidence="1" key="1">
    <citation type="submission" date="2020-08" db="EMBL/GenBank/DDBJ databases">
        <title>Multicomponent nature underlies the extraordinary mechanical properties of spider dragline silk.</title>
        <authorList>
            <person name="Kono N."/>
            <person name="Nakamura H."/>
            <person name="Mori M."/>
            <person name="Yoshida Y."/>
            <person name="Ohtoshi R."/>
            <person name="Malay A.D."/>
            <person name="Moran D.A.P."/>
            <person name="Tomita M."/>
            <person name="Numata K."/>
            <person name="Arakawa K."/>
        </authorList>
    </citation>
    <scope>NUCLEOTIDE SEQUENCE</scope>
</reference>
<evidence type="ECO:0000313" key="1">
    <source>
        <dbReference type="EMBL" id="GFY26666.1"/>
    </source>
</evidence>
<comment type="caution">
    <text evidence="1">The sequence shown here is derived from an EMBL/GenBank/DDBJ whole genome shotgun (WGS) entry which is preliminary data.</text>
</comment>
<keyword evidence="2" id="KW-1185">Reference proteome</keyword>
<dbReference type="AlphaFoldDB" id="A0A8X6W2L4"/>
<protein>
    <submittedName>
        <fullName evidence="1">Uncharacterized protein</fullName>
    </submittedName>
</protein>
<accession>A0A8X6W2L4</accession>
<dbReference type="EMBL" id="BMAU01021376">
    <property type="protein sequence ID" value="GFY26666.1"/>
    <property type="molecule type" value="Genomic_DNA"/>
</dbReference>
<dbReference type="Proteomes" id="UP000887159">
    <property type="component" value="Unassembled WGS sequence"/>
</dbReference>
<sequence length="115" mass="12704">MKCYIFVEALVTCELASLTKLPDPANGSSFTQRVFSGTLGLELISHRPQVRDHNHYALRPLYRLLGLIHINYVVAQCPYGGLEWKLGEWGADSGVTSEIAWSVAPHGVLNVTHSL</sequence>
<proteinExistence type="predicted"/>
<name>A0A8X6W2L4_TRICX</name>
<organism evidence="1 2">
    <name type="scientific">Trichonephila clavipes</name>
    <name type="common">Golden silk orbweaver</name>
    <name type="synonym">Nephila clavipes</name>
    <dbReference type="NCBI Taxonomy" id="2585209"/>
    <lineage>
        <taxon>Eukaryota</taxon>
        <taxon>Metazoa</taxon>
        <taxon>Ecdysozoa</taxon>
        <taxon>Arthropoda</taxon>
        <taxon>Chelicerata</taxon>
        <taxon>Arachnida</taxon>
        <taxon>Araneae</taxon>
        <taxon>Araneomorphae</taxon>
        <taxon>Entelegynae</taxon>
        <taxon>Araneoidea</taxon>
        <taxon>Nephilidae</taxon>
        <taxon>Trichonephila</taxon>
    </lineage>
</organism>
<evidence type="ECO:0000313" key="2">
    <source>
        <dbReference type="Proteomes" id="UP000887159"/>
    </source>
</evidence>
<gene>
    <name evidence="1" type="ORF">TNCV_2879941</name>
</gene>